<dbReference type="Pfam" id="PF00011">
    <property type="entry name" value="HSP20"/>
    <property type="match status" value="1"/>
</dbReference>
<evidence type="ECO:0000313" key="5">
    <source>
        <dbReference type="Proteomes" id="UP001596310"/>
    </source>
</evidence>
<dbReference type="InterPro" id="IPR002068">
    <property type="entry name" value="A-crystallin/Hsp20_dom"/>
</dbReference>
<comment type="similarity">
    <text evidence="1 2">Belongs to the small heat shock protein (HSP20) family.</text>
</comment>
<organism evidence="4 5">
    <name type="scientific">Lapidilactobacillus achengensis</name>
    <dbReference type="NCBI Taxonomy" id="2486000"/>
    <lineage>
        <taxon>Bacteria</taxon>
        <taxon>Bacillati</taxon>
        <taxon>Bacillota</taxon>
        <taxon>Bacilli</taxon>
        <taxon>Lactobacillales</taxon>
        <taxon>Lactobacillaceae</taxon>
        <taxon>Lapidilactobacillus</taxon>
    </lineage>
</organism>
<evidence type="ECO:0000256" key="1">
    <source>
        <dbReference type="PROSITE-ProRule" id="PRU00285"/>
    </source>
</evidence>
<dbReference type="PANTHER" id="PTHR11527">
    <property type="entry name" value="HEAT-SHOCK PROTEIN 20 FAMILY MEMBER"/>
    <property type="match status" value="1"/>
</dbReference>
<accession>A0ABW1UL59</accession>
<feature type="domain" description="SHSP" evidence="3">
    <location>
        <begin position="36"/>
        <end position="149"/>
    </location>
</feature>
<evidence type="ECO:0000259" key="3">
    <source>
        <dbReference type="PROSITE" id="PS01031"/>
    </source>
</evidence>
<gene>
    <name evidence="4" type="ORF">ACFQHW_03765</name>
</gene>
<dbReference type="RefSeq" id="WP_125599322.1">
    <property type="nucleotide sequence ID" value="NZ_JBHSSM010000014.1"/>
</dbReference>
<dbReference type="Proteomes" id="UP001596310">
    <property type="component" value="Unassembled WGS sequence"/>
</dbReference>
<protein>
    <submittedName>
        <fullName evidence="4">Hsp20/alpha crystallin family protein</fullName>
    </submittedName>
</protein>
<evidence type="ECO:0000313" key="4">
    <source>
        <dbReference type="EMBL" id="MFC6314682.1"/>
    </source>
</evidence>
<sequence length="149" mass="17208">MANDLMNNRRNDLFGGFNDWFNDDRFFNNLGRAFYGMSEPNDLKTDIKETKHDYQVTVDLPGLDKKDIEVRYDNDILTINGKKDSFTDDADKDGNTLMSERSYGSFSRQYRLPKVKADAISGHYENGVLKITLPKENKEISSDHQIKID</sequence>
<comment type="caution">
    <text evidence="4">The sequence shown here is derived from an EMBL/GenBank/DDBJ whole genome shotgun (WGS) entry which is preliminary data.</text>
</comment>
<dbReference type="SUPFAM" id="SSF49764">
    <property type="entry name" value="HSP20-like chaperones"/>
    <property type="match status" value="1"/>
</dbReference>
<proteinExistence type="inferred from homology"/>
<dbReference type="EMBL" id="JBHSSM010000014">
    <property type="protein sequence ID" value="MFC6314682.1"/>
    <property type="molecule type" value="Genomic_DNA"/>
</dbReference>
<name>A0ABW1UL59_9LACO</name>
<dbReference type="Gene3D" id="2.60.40.790">
    <property type="match status" value="1"/>
</dbReference>
<dbReference type="InterPro" id="IPR008978">
    <property type="entry name" value="HSP20-like_chaperone"/>
</dbReference>
<dbReference type="CDD" id="cd06471">
    <property type="entry name" value="ACD_LpsHSP_like"/>
    <property type="match status" value="1"/>
</dbReference>
<reference evidence="5" key="1">
    <citation type="journal article" date="2019" name="Int. J. Syst. Evol. Microbiol.">
        <title>The Global Catalogue of Microorganisms (GCM) 10K type strain sequencing project: providing services to taxonomists for standard genome sequencing and annotation.</title>
        <authorList>
            <consortium name="The Broad Institute Genomics Platform"/>
            <consortium name="The Broad Institute Genome Sequencing Center for Infectious Disease"/>
            <person name="Wu L."/>
            <person name="Ma J."/>
        </authorList>
    </citation>
    <scope>NUCLEOTIDE SEQUENCE [LARGE SCALE GENOMIC DNA]</scope>
    <source>
        <strain evidence="5">CCM 8897</strain>
    </source>
</reference>
<keyword evidence="5" id="KW-1185">Reference proteome</keyword>
<dbReference type="InterPro" id="IPR031107">
    <property type="entry name" value="Small_HSP"/>
</dbReference>
<dbReference type="PROSITE" id="PS01031">
    <property type="entry name" value="SHSP"/>
    <property type="match status" value="1"/>
</dbReference>
<evidence type="ECO:0000256" key="2">
    <source>
        <dbReference type="RuleBase" id="RU003616"/>
    </source>
</evidence>